<comment type="caution">
    <text evidence="1">The sequence shown here is derived from an EMBL/GenBank/DDBJ whole genome shotgun (WGS) entry which is preliminary data.</text>
</comment>
<gene>
    <name evidence="1" type="ORF">S01H1_12231</name>
</gene>
<reference evidence="1" key="1">
    <citation type="journal article" date="2014" name="Front. Microbiol.">
        <title>High frequency of phylogenetically diverse reductive dehalogenase-homologous genes in deep subseafloor sedimentary metagenomes.</title>
        <authorList>
            <person name="Kawai M."/>
            <person name="Futagami T."/>
            <person name="Toyoda A."/>
            <person name="Takaki Y."/>
            <person name="Nishi S."/>
            <person name="Hori S."/>
            <person name="Arai W."/>
            <person name="Tsubouchi T."/>
            <person name="Morono Y."/>
            <person name="Uchiyama I."/>
            <person name="Ito T."/>
            <person name="Fujiyama A."/>
            <person name="Inagaki F."/>
            <person name="Takami H."/>
        </authorList>
    </citation>
    <scope>NUCLEOTIDE SEQUENCE</scope>
    <source>
        <strain evidence="1">Expedition CK06-06</strain>
    </source>
</reference>
<accession>X0RFD8</accession>
<sequence length="75" mass="8307">MRIPLIYAEQPMQVTLATAGKGWQARGAAADQAQTLVEGISRHQAILREKERLAQDALAAVEIDNTMRQKYADLD</sequence>
<dbReference type="AlphaFoldDB" id="X0RFD8"/>
<evidence type="ECO:0000313" key="1">
    <source>
        <dbReference type="EMBL" id="GAF67453.1"/>
    </source>
</evidence>
<protein>
    <submittedName>
        <fullName evidence="1">Uncharacterized protein</fullName>
    </submittedName>
</protein>
<name>X0RFD8_9ZZZZ</name>
<organism evidence="1">
    <name type="scientific">marine sediment metagenome</name>
    <dbReference type="NCBI Taxonomy" id="412755"/>
    <lineage>
        <taxon>unclassified sequences</taxon>
        <taxon>metagenomes</taxon>
        <taxon>ecological metagenomes</taxon>
    </lineage>
</organism>
<proteinExistence type="predicted"/>
<dbReference type="EMBL" id="BARS01006262">
    <property type="protein sequence ID" value="GAF67453.1"/>
    <property type="molecule type" value="Genomic_DNA"/>
</dbReference>
<feature type="non-terminal residue" evidence="1">
    <location>
        <position position="75"/>
    </location>
</feature>